<dbReference type="EMBL" id="JAPEVI010000001">
    <property type="protein sequence ID" value="MCX2721005.1"/>
    <property type="molecule type" value="Genomic_DNA"/>
</dbReference>
<protein>
    <submittedName>
        <fullName evidence="3">PRC-barrel domain-containing protein</fullName>
    </submittedName>
</protein>
<dbReference type="Proteomes" id="UP001300261">
    <property type="component" value="Unassembled WGS sequence"/>
</dbReference>
<evidence type="ECO:0000313" key="3">
    <source>
        <dbReference type="EMBL" id="MCX2721005.1"/>
    </source>
</evidence>
<dbReference type="RefSeq" id="WP_265960700.1">
    <property type="nucleotide sequence ID" value="NZ_JAPEVI010000001.1"/>
</dbReference>
<comment type="caution">
    <text evidence="3">The sequence shown here is derived from an EMBL/GenBank/DDBJ whole genome shotgun (WGS) entry which is preliminary data.</text>
</comment>
<accession>A0ABT3QVQ4</accession>
<dbReference type="Pfam" id="PF05239">
    <property type="entry name" value="PRC"/>
    <property type="match status" value="1"/>
</dbReference>
<dbReference type="PANTHER" id="PTHR36505">
    <property type="entry name" value="BLR1072 PROTEIN"/>
    <property type="match status" value="1"/>
</dbReference>
<reference evidence="3 4" key="1">
    <citation type="journal article" date="2016" name="Int. J. Syst. Evol. Microbiol.">
        <title>Labrenzia salina sp. nov., isolated from the rhizosphere of the halophyte Arthrocnemum macrostachyum.</title>
        <authorList>
            <person name="Camacho M."/>
            <person name="Redondo-Gomez S."/>
            <person name="Rodriguez-Llorente I."/>
            <person name="Rohde M."/>
            <person name="Sproer C."/>
            <person name="Schumann P."/>
            <person name="Klenk H.P."/>
            <person name="Montero-Calasanz M.D.C."/>
        </authorList>
    </citation>
    <scope>NUCLEOTIDE SEQUENCE [LARGE SCALE GENOMIC DNA]</scope>
    <source>
        <strain evidence="3 4">DSM 29163</strain>
    </source>
</reference>
<keyword evidence="4" id="KW-1185">Reference proteome</keyword>
<organism evidence="3 4">
    <name type="scientific">Roseibium salinum</name>
    <dbReference type="NCBI Taxonomy" id="1604349"/>
    <lineage>
        <taxon>Bacteria</taxon>
        <taxon>Pseudomonadati</taxon>
        <taxon>Pseudomonadota</taxon>
        <taxon>Alphaproteobacteria</taxon>
        <taxon>Hyphomicrobiales</taxon>
        <taxon>Stappiaceae</taxon>
        <taxon>Roseibium</taxon>
    </lineage>
</organism>
<dbReference type="InterPro" id="IPR011033">
    <property type="entry name" value="PRC_barrel-like_sf"/>
</dbReference>
<evidence type="ECO:0000259" key="2">
    <source>
        <dbReference type="Pfam" id="PF05239"/>
    </source>
</evidence>
<gene>
    <name evidence="3" type="ORF">ON753_01085</name>
</gene>
<dbReference type="InterPro" id="IPR027275">
    <property type="entry name" value="PRC-brl_dom"/>
</dbReference>
<dbReference type="PANTHER" id="PTHR36505:SF1">
    <property type="entry name" value="BLR1072 PROTEIN"/>
    <property type="match status" value="1"/>
</dbReference>
<dbReference type="SUPFAM" id="SSF50346">
    <property type="entry name" value="PRC-barrel domain"/>
    <property type="match status" value="1"/>
</dbReference>
<name>A0ABT3QVQ4_9HYPH</name>
<feature type="domain" description="PRC-barrel" evidence="2">
    <location>
        <begin position="51"/>
        <end position="122"/>
    </location>
</feature>
<keyword evidence="1" id="KW-0732">Signal</keyword>
<evidence type="ECO:0000256" key="1">
    <source>
        <dbReference type="SAM" id="SignalP"/>
    </source>
</evidence>
<feature type="signal peptide" evidence="1">
    <location>
        <begin position="1"/>
        <end position="26"/>
    </location>
</feature>
<dbReference type="Gene3D" id="2.30.30.240">
    <property type="entry name" value="PRC-barrel domain"/>
    <property type="match status" value="1"/>
</dbReference>
<evidence type="ECO:0000313" key="4">
    <source>
        <dbReference type="Proteomes" id="UP001300261"/>
    </source>
</evidence>
<sequence length="131" mass="13976">MVEVRTMIGQGILIAALAFVAGPAIAQTATPNVLVEVSGRNDLLVQRLNITVEDLRDMTVFGANNEKIGDIDDVLATQDGQVAAVTLDVGGYLGVGERSVVIALEQIKLDGLRMVLNMTKEEVESLPNWDG</sequence>
<proteinExistence type="predicted"/>
<feature type="chain" id="PRO_5045681908" evidence="1">
    <location>
        <begin position="27"/>
        <end position="131"/>
    </location>
</feature>